<dbReference type="RefSeq" id="WP_147758115.1">
    <property type="nucleotide sequence ID" value="NZ_SAXT01000003.1"/>
</dbReference>
<dbReference type="InterPro" id="IPR050582">
    <property type="entry name" value="HAD-like_SerB"/>
</dbReference>
<dbReference type="NCBIfam" id="TIGR01490">
    <property type="entry name" value="HAD-SF-IB-hyp1"/>
    <property type="match status" value="1"/>
</dbReference>
<dbReference type="GO" id="GO:0046872">
    <property type="term" value="F:metal ion binding"/>
    <property type="evidence" value="ECO:0007669"/>
    <property type="project" value="UniProtKB-KW"/>
</dbReference>
<evidence type="ECO:0000256" key="3">
    <source>
        <dbReference type="ARBA" id="ARBA00022842"/>
    </source>
</evidence>
<dbReference type="Proteomes" id="UP000325116">
    <property type="component" value="Unassembled WGS sequence"/>
</dbReference>
<evidence type="ECO:0000313" key="6">
    <source>
        <dbReference type="Proteomes" id="UP000325116"/>
    </source>
</evidence>
<dbReference type="Gene3D" id="1.20.1440.100">
    <property type="entry name" value="SG protein - dephosphorylation function"/>
    <property type="match status" value="1"/>
</dbReference>
<dbReference type="PANTHER" id="PTHR43344">
    <property type="entry name" value="PHOSPHOSERINE PHOSPHATASE"/>
    <property type="match status" value="1"/>
</dbReference>
<gene>
    <name evidence="5" type="ORF">EPJ80_04795</name>
</gene>
<dbReference type="InterPro" id="IPR006385">
    <property type="entry name" value="HAD_hydro_SerB1"/>
</dbReference>
<dbReference type="NCBIfam" id="TIGR01488">
    <property type="entry name" value="HAD-SF-IB"/>
    <property type="match status" value="1"/>
</dbReference>
<keyword evidence="4" id="KW-0812">Transmembrane</keyword>
<accession>A0A5C8CI17</accession>
<evidence type="ECO:0000256" key="1">
    <source>
        <dbReference type="ARBA" id="ARBA00022723"/>
    </source>
</evidence>
<keyword evidence="4" id="KW-1133">Transmembrane helix</keyword>
<name>A0A5C8CI17_9SPIR</name>
<dbReference type="InterPro" id="IPR036412">
    <property type="entry name" value="HAD-like_sf"/>
</dbReference>
<dbReference type="Gene3D" id="3.40.50.1000">
    <property type="entry name" value="HAD superfamily/HAD-like"/>
    <property type="match status" value="1"/>
</dbReference>
<evidence type="ECO:0000313" key="5">
    <source>
        <dbReference type="EMBL" id="TXJ12920.1"/>
    </source>
</evidence>
<dbReference type="Pfam" id="PF12710">
    <property type="entry name" value="HAD"/>
    <property type="match status" value="1"/>
</dbReference>
<keyword evidence="1" id="KW-0479">Metal-binding</keyword>
<reference evidence="5 6" key="1">
    <citation type="journal article" date="1992" name="Lakartidningen">
        <title>[Penicillin V and not amoxicillin is the first choice preparation in acute otitis].</title>
        <authorList>
            <person name="Kamme C."/>
            <person name="Lundgren K."/>
            <person name="Prellner K."/>
        </authorList>
    </citation>
    <scope>NUCLEOTIDE SEQUENCE [LARGE SCALE GENOMIC DNA]</scope>
    <source>
        <strain evidence="5 6">W1</strain>
    </source>
</reference>
<keyword evidence="4" id="KW-0472">Membrane</keyword>
<protein>
    <submittedName>
        <fullName evidence="5">Haloacid dehalogenase-like hydrolase</fullName>
    </submittedName>
</protein>
<dbReference type="SUPFAM" id="SSF56784">
    <property type="entry name" value="HAD-like"/>
    <property type="match status" value="1"/>
</dbReference>
<sequence length="218" mass="25835">MMRIAFFDLDKTIIKKDSIVPFMIFYLKKNPKSIIYYFKLIPYLILFFLKIIDNNKIKYEIASIFRNITIEFGEKIGKEFADSIIPNLYFKDALDEIKKLKNKGYTLIMVTASFELYAKFIAKNLGFNKCMGTELWTFRGKFTGYMYGKNCYGAAKRYRLFTEHIFPNHKYKNIAYSDSISDLSLLNFAETKICVNPNNKFRKYILNNNEGFLIVKWR</sequence>
<dbReference type="EMBL" id="SAXT01000003">
    <property type="protein sequence ID" value="TXJ12920.1"/>
    <property type="molecule type" value="Genomic_DNA"/>
</dbReference>
<organism evidence="5 6">
    <name type="scientific">Brachyspira aalborgi</name>
    <dbReference type="NCBI Taxonomy" id="29522"/>
    <lineage>
        <taxon>Bacteria</taxon>
        <taxon>Pseudomonadati</taxon>
        <taxon>Spirochaetota</taxon>
        <taxon>Spirochaetia</taxon>
        <taxon>Brachyspirales</taxon>
        <taxon>Brachyspiraceae</taxon>
        <taxon>Brachyspira</taxon>
    </lineage>
</organism>
<dbReference type="InterPro" id="IPR023214">
    <property type="entry name" value="HAD_sf"/>
</dbReference>
<proteinExistence type="predicted"/>
<keyword evidence="2 5" id="KW-0378">Hydrolase</keyword>
<dbReference type="AlphaFoldDB" id="A0A5C8CI17"/>
<evidence type="ECO:0000256" key="4">
    <source>
        <dbReference type="SAM" id="Phobius"/>
    </source>
</evidence>
<dbReference type="GO" id="GO:0016787">
    <property type="term" value="F:hydrolase activity"/>
    <property type="evidence" value="ECO:0007669"/>
    <property type="project" value="UniProtKB-KW"/>
</dbReference>
<keyword evidence="3" id="KW-0460">Magnesium</keyword>
<dbReference type="PANTHER" id="PTHR43344:SF13">
    <property type="entry name" value="PHOSPHATASE RV3661-RELATED"/>
    <property type="match status" value="1"/>
</dbReference>
<evidence type="ECO:0000256" key="2">
    <source>
        <dbReference type="ARBA" id="ARBA00022801"/>
    </source>
</evidence>
<feature type="transmembrane region" description="Helical" evidence="4">
    <location>
        <begin position="34"/>
        <end position="52"/>
    </location>
</feature>
<comment type="caution">
    <text evidence="5">The sequence shown here is derived from an EMBL/GenBank/DDBJ whole genome shotgun (WGS) entry which is preliminary data.</text>
</comment>